<evidence type="ECO:0000313" key="7">
    <source>
        <dbReference type="EMBL" id="MBY82062.1"/>
    </source>
</evidence>
<dbReference type="AlphaFoldDB" id="A0A2S2QY61"/>
<dbReference type="OrthoDB" id="10003116at2759"/>
<feature type="transmembrane region" description="Helical" evidence="6">
    <location>
        <begin position="212"/>
        <end position="230"/>
    </location>
</feature>
<dbReference type="GO" id="GO:0005783">
    <property type="term" value="C:endoplasmic reticulum"/>
    <property type="evidence" value="ECO:0007669"/>
    <property type="project" value="TreeGrafter"/>
</dbReference>
<feature type="transmembrane region" description="Helical" evidence="6">
    <location>
        <begin position="173"/>
        <end position="192"/>
    </location>
</feature>
<proteinExistence type="predicted"/>
<dbReference type="GO" id="GO:0048471">
    <property type="term" value="C:perinuclear region of cytoplasm"/>
    <property type="evidence" value="ECO:0007669"/>
    <property type="project" value="TreeGrafter"/>
</dbReference>
<dbReference type="GO" id="GO:0030001">
    <property type="term" value="P:metal ion transport"/>
    <property type="evidence" value="ECO:0007669"/>
    <property type="project" value="InterPro"/>
</dbReference>
<evidence type="ECO:0000313" key="8">
    <source>
        <dbReference type="Proteomes" id="UP000694846"/>
    </source>
</evidence>
<dbReference type="GO" id="GO:0016020">
    <property type="term" value="C:membrane"/>
    <property type="evidence" value="ECO:0007669"/>
    <property type="project" value="UniProtKB-SubCell"/>
</dbReference>
<reference evidence="7" key="1">
    <citation type="submission" date="2018-04" db="EMBL/GenBank/DDBJ databases">
        <title>Transcriptome assembly of Sipha flava.</title>
        <authorList>
            <person name="Scully E.D."/>
            <person name="Geib S.M."/>
            <person name="Palmer N.A."/>
            <person name="Koch K."/>
            <person name="Bradshaw J."/>
            <person name="Heng-Moss T."/>
            <person name="Sarath G."/>
        </authorList>
    </citation>
    <scope>NUCLEOTIDE SEQUENCE</scope>
</reference>
<accession>A0A2S2QY61</accession>
<keyword evidence="4 6" id="KW-0472">Membrane</keyword>
<dbReference type="GO" id="GO:0050699">
    <property type="term" value="F:WW domain binding"/>
    <property type="evidence" value="ECO:0007669"/>
    <property type="project" value="TreeGrafter"/>
</dbReference>
<evidence type="ECO:0000256" key="3">
    <source>
        <dbReference type="ARBA" id="ARBA00022989"/>
    </source>
</evidence>
<gene>
    <name evidence="7" type="primary">ndfip1l</name>
    <name evidence="9" type="synonym">LOC112679915</name>
    <name evidence="7" type="ORF">g.139939</name>
</gene>
<protein>
    <submittedName>
        <fullName evidence="7 9">NEDD4 family-interacting protein 1</fullName>
    </submittedName>
</protein>
<feature type="compositionally biased region" description="Polar residues" evidence="5">
    <location>
        <begin position="19"/>
        <end position="53"/>
    </location>
</feature>
<dbReference type="RefSeq" id="XP_025405649.1">
    <property type="nucleotide sequence ID" value="XM_025549864.1"/>
</dbReference>
<evidence type="ECO:0000256" key="6">
    <source>
        <dbReference type="SAM" id="Phobius"/>
    </source>
</evidence>
<dbReference type="GO" id="GO:0006511">
    <property type="term" value="P:ubiquitin-dependent protein catabolic process"/>
    <property type="evidence" value="ECO:0007669"/>
    <property type="project" value="TreeGrafter"/>
</dbReference>
<dbReference type="Pfam" id="PF10176">
    <property type="entry name" value="NEDD4_Bsd2"/>
    <property type="match status" value="1"/>
</dbReference>
<keyword evidence="2 6" id="KW-0812">Transmembrane</keyword>
<evidence type="ECO:0000256" key="2">
    <source>
        <dbReference type="ARBA" id="ARBA00022692"/>
    </source>
</evidence>
<evidence type="ECO:0000256" key="4">
    <source>
        <dbReference type="ARBA" id="ARBA00023136"/>
    </source>
</evidence>
<dbReference type="PANTHER" id="PTHR13396:SF5">
    <property type="entry name" value="NEDD4 FAMILY INTERACTING PROTEIN"/>
    <property type="match status" value="1"/>
</dbReference>
<dbReference type="PANTHER" id="PTHR13396">
    <property type="entry name" value="NEDD4 FAMILY INTERACTING PROTEIN 1/2"/>
    <property type="match status" value="1"/>
</dbReference>
<name>A0A2S2QY61_9HEMI</name>
<organism evidence="7">
    <name type="scientific">Sipha flava</name>
    <name type="common">yellow sugarcane aphid</name>
    <dbReference type="NCBI Taxonomy" id="143950"/>
    <lineage>
        <taxon>Eukaryota</taxon>
        <taxon>Metazoa</taxon>
        <taxon>Ecdysozoa</taxon>
        <taxon>Arthropoda</taxon>
        <taxon>Hexapoda</taxon>
        <taxon>Insecta</taxon>
        <taxon>Pterygota</taxon>
        <taxon>Neoptera</taxon>
        <taxon>Paraneoptera</taxon>
        <taxon>Hemiptera</taxon>
        <taxon>Sternorrhyncha</taxon>
        <taxon>Aphidomorpha</taxon>
        <taxon>Aphidoidea</taxon>
        <taxon>Aphididae</taxon>
        <taxon>Sipha</taxon>
    </lineage>
</organism>
<evidence type="ECO:0000256" key="1">
    <source>
        <dbReference type="ARBA" id="ARBA00004141"/>
    </source>
</evidence>
<evidence type="ECO:0000313" key="9">
    <source>
        <dbReference type="RefSeq" id="XP_025405649.1"/>
    </source>
</evidence>
<comment type="subcellular location">
    <subcellularLocation>
        <location evidence="1">Membrane</location>
        <topology evidence="1">Multi-pass membrane protein</topology>
    </subcellularLocation>
</comment>
<sequence>MSQQPDNHIMDIPPPVYTNIVTNPQTGESENGNVEVTQQTSSQNPVHSPTSPQHYEVHPPRLDFSAPPPYEDCNQDFVKLPTYEEVQMEKRLEGEMSPRLPGRVIGGPPSIGPLPQEIPAQTLTVLTIDAAPNPCEIDTNLLGTDYMFLTAFLVALLFNWVGFLVLMCLCQTVAARYGALAGFGLSLAKWTMIVKRNTEMSDLSPENRSNTWLWWLVMAFGFLICIRAVIQYMNIKRGWRLLSVPAQERVLYFY</sequence>
<dbReference type="GO" id="GO:0007034">
    <property type="term" value="P:vacuolar transport"/>
    <property type="evidence" value="ECO:0007669"/>
    <property type="project" value="InterPro"/>
</dbReference>
<dbReference type="GO" id="GO:0031398">
    <property type="term" value="P:positive regulation of protein ubiquitination"/>
    <property type="evidence" value="ECO:0007669"/>
    <property type="project" value="TreeGrafter"/>
</dbReference>
<dbReference type="EMBL" id="GGMS01012859">
    <property type="protein sequence ID" value="MBY82062.1"/>
    <property type="molecule type" value="Transcribed_RNA"/>
</dbReference>
<dbReference type="CDD" id="cd22212">
    <property type="entry name" value="NDFIP-like"/>
    <property type="match status" value="1"/>
</dbReference>
<feature type="transmembrane region" description="Helical" evidence="6">
    <location>
        <begin position="146"/>
        <end position="166"/>
    </location>
</feature>
<feature type="region of interest" description="Disordered" evidence="5">
    <location>
        <begin position="1"/>
        <end position="57"/>
    </location>
</feature>
<dbReference type="Proteomes" id="UP000694846">
    <property type="component" value="Unplaced"/>
</dbReference>
<evidence type="ECO:0000256" key="5">
    <source>
        <dbReference type="SAM" id="MobiDB-lite"/>
    </source>
</evidence>
<keyword evidence="3 6" id="KW-1133">Transmembrane helix</keyword>
<dbReference type="InterPro" id="IPR019325">
    <property type="entry name" value="NEDD4/Bsd2"/>
</dbReference>
<reference evidence="9" key="2">
    <citation type="submission" date="2025-04" db="UniProtKB">
        <authorList>
            <consortium name="RefSeq"/>
        </authorList>
    </citation>
    <scope>IDENTIFICATION</scope>
    <source>
        <tissue evidence="9">Whole body</tissue>
    </source>
</reference>
<dbReference type="GO" id="GO:0005794">
    <property type="term" value="C:Golgi apparatus"/>
    <property type="evidence" value="ECO:0007669"/>
    <property type="project" value="TreeGrafter"/>
</dbReference>
<keyword evidence="8" id="KW-1185">Reference proteome</keyword>